<evidence type="ECO:0000256" key="1">
    <source>
        <dbReference type="ARBA" id="ARBA00009986"/>
    </source>
</evidence>
<name>A0A561EXQ6_9ACTN</name>
<dbReference type="PANTHER" id="PTHR11699">
    <property type="entry name" value="ALDEHYDE DEHYDROGENASE-RELATED"/>
    <property type="match status" value="1"/>
</dbReference>
<reference evidence="4 5" key="1">
    <citation type="submission" date="2019-06" db="EMBL/GenBank/DDBJ databases">
        <title>Sequencing the genomes of 1000 actinobacteria strains.</title>
        <authorList>
            <person name="Klenk H.-P."/>
        </authorList>
    </citation>
    <scope>NUCLEOTIDE SEQUENCE [LARGE SCALE GENOMIC DNA]</scope>
    <source>
        <strain evidence="4 5">DSM 41649</strain>
    </source>
</reference>
<organism evidence="4 5">
    <name type="scientific">Kitasatospora atroaurantiaca</name>
    <dbReference type="NCBI Taxonomy" id="285545"/>
    <lineage>
        <taxon>Bacteria</taxon>
        <taxon>Bacillati</taxon>
        <taxon>Actinomycetota</taxon>
        <taxon>Actinomycetes</taxon>
        <taxon>Kitasatosporales</taxon>
        <taxon>Streptomycetaceae</taxon>
        <taxon>Kitasatospora</taxon>
    </lineage>
</organism>
<dbReference type="Proteomes" id="UP000318416">
    <property type="component" value="Unassembled WGS sequence"/>
</dbReference>
<dbReference type="InterPro" id="IPR016163">
    <property type="entry name" value="Ald_DH_C"/>
</dbReference>
<comment type="similarity">
    <text evidence="1">Belongs to the aldehyde dehydrogenase family.</text>
</comment>
<dbReference type="InterPro" id="IPR016161">
    <property type="entry name" value="Ald_DH/histidinol_DH"/>
</dbReference>
<dbReference type="GO" id="GO:0016620">
    <property type="term" value="F:oxidoreductase activity, acting on the aldehyde or oxo group of donors, NAD or NADP as acceptor"/>
    <property type="evidence" value="ECO:0007669"/>
    <property type="project" value="InterPro"/>
</dbReference>
<dbReference type="RefSeq" id="WP_145794709.1">
    <property type="nucleotide sequence ID" value="NZ_BAAABR010000047.1"/>
</dbReference>
<dbReference type="InterPro" id="IPR016162">
    <property type="entry name" value="Ald_DH_N"/>
</dbReference>
<feature type="domain" description="Aldehyde dehydrogenase" evidence="3">
    <location>
        <begin position="22"/>
        <end position="486"/>
    </location>
</feature>
<dbReference type="FunFam" id="3.40.605.10:FF:000007">
    <property type="entry name" value="NAD/NADP-dependent betaine aldehyde dehydrogenase"/>
    <property type="match status" value="1"/>
</dbReference>
<keyword evidence="2" id="KW-0560">Oxidoreductase</keyword>
<evidence type="ECO:0000313" key="4">
    <source>
        <dbReference type="EMBL" id="TWE20396.1"/>
    </source>
</evidence>
<dbReference type="EMBL" id="VIVR01000001">
    <property type="protein sequence ID" value="TWE20396.1"/>
    <property type="molecule type" value="Genomic_DNA"/>
</dbReference>
<dbReference type="FunFam" id="3.40.605.10:FF:000026">
    <property type="entry name" value="Aldehyde dehydrogenase, putative"/>
    <property type="match status" value="1"/>
</dbReference>
<proteinExistence type="inferred from homology"/>
<gene>
    <name evidence="4" type="ORF">FB465_5548</name>
</gene>
<sequence>MTIQSDQAVADRQLFIDGKFRPSESGASREVVNPATEEVICRVAWGTVADVEQAVDAAQRAFEGGEWPKLTLKQRGRLLQRIADAIEEHAEELALLESLDVGKPIAFTRGFDVPAAADLFRYYGGLVEQLEGSARPAGSRSLAYTRREPLGVVAAITPFNFPLNLLVNKLAPALAAGNTFVHKPAEQTPLSTLRLAEILSEAGLPAGVFNVVTGDGATVGARLAEHPGVHKLAFTGSTETGKRLIATAAGTLKKVTAELGGKGANIVFADADLDAVTQWAFQAAFFNTGQFCMSGSRLLVQRPVYQEMVDRMAAAAGAVTVGDPLDPQTVLGPLAHRAQLDRVVEYVAIARAEGAVLRAGGTAGTTGGGDGRGFYHLPTVFSDVTPQMRIAQEEVFGPVLTITPFDTEDEAVTIANGTPFGLAAGLHTSDVSRAHQVAARLEAGIVWVNAWAMFENSTPFGGYKQSGYGRELGPEGIEEYLQLKTVVINAE</sequence>
<dbReference type="InterPro" id="IPR015590">
    <property type="entry name" value="Aldehyde_DH_dom"/>
</dbReference>
<comment type="caution">
    <text evidence="4">The sequence shown here is derived from an EMBL/GenBank/DDBJ whole genome shotgun (WGS) entry which is preliminary data.</text>
</comment>
<dbReference type="SUPFAM" id="SSF53720">
    <property type="entry name" value="ALDH-like"/>
    <property type="match status" value="1"/>
</dbReference>
<dbReference type="Gene3D" id="3.40.605.10">
    <property type="entry name" value="Aldehyde Dehydrogenase, Chain A, domain 1"/>
    <property type="match status" value="1"/>
</dbReference>
<dbReference type="FunFam" id="3.40.309.10:FF:000012">
    <property type="entry name" value="Betaine aldehyde dehydrogenase"/>
    <property type="match status" value="1"/>
</dbReference>
<dbReference type="Gene3D" id="3.40.309.10">
    <property type="entry name" value="Aldehyde Dehydrogenase, Chain A, domain 2"/>
    <property type="match status" value="1"/>
</dbReference>
<dbReference type="AlphaFoldDB" id="A0A561EXQ6"/>
<protein>
    <submittedName>
        <fullName evidence="4">Aldehyde dehydrogenase (NAD+)</fullName>
    </submittedName>
</protein>
<dbReference type="Pfam" id="PF00171">
    <property type="entry name" value="Aldedh"/>
    <property type="match status" value="1"/>
</dbReference>
<evidence type="ECO:0000259" key="3">
    <source>
        <dbReference type="Pfam" id="PF00171"/>
    </source>
</evidence>
<dbReference type="OrthoDB" id="6882680at2"/>
<evidence type="ECO:0000313" key="5">
    <source>
        <dbReference type="Proteomes" id="UP000318416"/>
    </source>
</evidence>
<evidence type="ECO:0000256" key="2">
    <source>
        <dbReference type="ARBA" id="ARBA00023002"/>
    </source>
</evidence>
<accession>A0A561EXQ6</accession>
<keyword evidence="5" id="KW-1185">Reference proteome</keyword>